<dbReference type="OrthoDB" id="1453838at2"/>
<keyword evidence="1" id="KW-0472">Membrane</keyword>
<reference evidence="2 3" key="1">
    <citation type="journal article" date="2013" name="Appl. Environ. Microbiol.">
        <title>The genome of the alga-associated marine flavobacterium Formosa agariphila KMM 3901T reveals a broad potential for degradation of algal polysaccharides.</title>
        <authorList>
            <person name="Mann A.J."/>
            <person name="Hahnke R.L."/>
            <person name="Huang S."/>
            <person name="Werner J."/>
            <person name="Xing P."/>
            <person name="Barbeyron T."/>
            <person name="Huettel B."/>
            <person name="Stueber K."/>
            <person name="Reinhardt R."/>
            <person name="Harder J."/>
            <person name="Gloeckner F.O."/>
            <person name="Amann R.I."/>
            <person name="Teeling H."/>
        </authorList>
    </citation>
    <scope>NUCLEOTIDE SEQUENCE [LARGE SCALE GENOMIC DNA]</scope>
    <source>
        <strain evidence="3">DSM 15362 / KCTC 12365 / LMG 23005 / KMM 3901</strain>
    </source>
</reference>
<dbReference type="EMBL" id="HG315671">
    <property type="protein sequence ID" value="CDF79767.1"/>
    <property type="molecule type" value="Genomic_DNA"/>
</dbReference>
<organism evidence="2 3">
    <name type="scientific">Formosa agariphila (strain DSM 15362 / KCTC 12365 / LMG 23005 / KMM 3901 / M-2Alg 35-1)</name>
    <dbReference type="NCBI Taxonomy" id="1347342"/>
    <lineage>
        <taxon>Bacteria</taxon>
        <taxon>Pseudomonadati</taxon>
        <taxon>Bacteroidota</taxon>
        <taxon>Flavobacteriia</taxon>
        <taxon>Flavobacteriales</taxon>
        <taxon>Flavobacteriaceae</taxon>
        <taxon>Formosa</taxon>
    </lineage>
</organism>
<keyword evidence="1" id="KW-0812">Transmembrane</keyword>
<evidence type="ECO:0008006" key="4">
    <source>
        <dbReference type="Google" id="ProtNLM"/>
    </source>
</evidence>
<evidence type="ECO:0000313" key="3">
    <source>
        <dbReference type="Proteomes" id="UP000016160"/>
    </source>
</evidence>
<feature type="transmembrane region" description="Helical" evidence="1">
    <location>
        <begin position="20"/>
        <end position="40"/>
    </location>
</feature>
<dbReference type="eggNOG" id="ENOG5033I8W">
    <property type="taxonomic scope" value="Bacteria"/>
</dbReference>
<keyword evidence="3" id="KW-1185">Reference proteome</keyword>
<dbReference type="RefSeq" id="WP_038530222.1">
    <property type="nucleotide sequence ID" value="NZ_HG315671.1"/>
</dbReference>
<feature type="transmembrane region" description="Helical" evidence="1">
    <location>
        <begin position="46"/>
        <end position="68"/>
    </location>
</feature>
<dbReference type="AlphaFoldDB" id="T2KLI7"/>
<sequence length="185" mass="21570">MIRQTLSEKIKLLIESSKAYRGILYIGFLFITLGTLLIYIGLRFDIIFLIVFGGIFISVALFFLIYTIPSSMIHYYEKALVKKHGKYTTATILDKEIIDNSYYDKNTYAVDSMSKGKRIEELNYVLKYTFEYQSKEYKNSAFVQKNEFETLNVGDKIPIRFLKTDPNTSFVRKIKLKNLTDSIIN</sequence>
<evidence type="ECO:0000256" key="1">
    <source>
        <dbReference type="SAM" id="Phobius"/>
    </source>
</evidence>
<dbReference type="STRING" id="1347342.BN863_20550"/>
<evidence type="ECO:0000313" key="2">
    <source>
        <dbReference type="EMBL" id="CDF79767.1"/>
    </source>
</evidence>
<dbReference type="PATRIC" id="fig|1347342.6.peg.2060"/>
<name>T2KLI7_FORAG</name>
<gene>
    <name evidence="2" type="ORF">BN863_20550</name>
</gene>
<protein>
    <recommendedName>
        <fullName evidence="4">DUF3592 domain-containing protein</fullName>
    </recommendedName>
</protein>
<proteinExistence type="predicted"/>
<accession>T2KLI7</accession>
<dbReference type="HOGENOM" id="CLU_1459287_0_0_10"/>
<keyword evidence="1" id="KW-1133">Transmembrane helix</keyword>
<dbReference type="Proteomes" id="UP000016160">
    <property type="component" value="Chromosome"/>
</dbReference>